<evidence type="ECO:0000256" key="2">
    <source>
        <dbReference type="ARBA" id="ARBA00021549"/>
    </source>
</evidence>
<dbReference type="Pfam" id="PF07963">
    <property type="entry name" value="N_methyl"/>
    <property type="match status" value="1"/>
</dbReference>
<dbReference type="Pfam" id="PF12019">
    <property type="entry name" value="GspH"/>
    <property type="match status" value="1"/>
</dbReference>
<comment type="similarity">
    <text evidence="9">Belongs to the GSP H family.</text>
</comment>
<reference evidence="13 14" key="1">
    <citation type="submission" date="2024-02" db="EMBL/GenBank/DDBJ databases">
        <title>Draft genome sequence of Collimonas sp. strain H4R21, an effective mineral-weathering bacterial strain isolated from the beech rhizosphere.</title>
        <authorList>
            <person name="Morin E."/>
            <person name="Uroz S."/>
            <person name="Leveau J.H.J."/>
            <person name="Kumar R."/>
            <person name="Rey M.W."/>
            <person name="Pham J."/>
        </authorList>
    </citation>
    <scope>NUCLEOTIDE SEQUENCE [LARGE SCALE GENOMIC DNA]</scope>
    <source>
        <strain evidence="13 14">H4R21</strain>
    </source>
</reference>
<dbReference type="RefSeq" id="WP_342828617.1">
    <property type="nucleotide sequence ID" value="NZ_JBANDC010000003.1"/>
</dbReference>
<dbReference type="Gene3D" id="3.30.700.10">
    <property type="entry name" value="Glycoprotein, Type 4 Pilin"/>
    <property type="match status" value="1"/>
</dbReference>
<dbReference type="EMBL" id="JBANDC010000003">
    <property type="protein sequence ID" value="MEM4986989.1"/>
    <property type="molecule type" value="Genomic_DNA"/>
</dbReference>
<comment type="subcellular location">
    <subcellularLocation>
        <location evidence="1">Cell inner membrane</location>
        <topology evidence="1">Single-pass membrane protein</topology>
    </subcellularLocation>
</comment>
<evidence type="ECO:0000256" key="10">
    <source>
        <dbReference type="ARBA" id="ARBA00030775"/>
    </source>
</evidence>
<organism evidence="13 14">
    <name type="scientific">Collimonas rhizosphaerae</name>
    <dbReference type="NCBI Taxonomy" id="3126357"/>
    <lineage>
        <taxon>Bacteria</taxon>
        <taxon>Pseudomonadati</taxon>
        <taxon>Pseudomonadota</taxon>
        <taxon>Betaproteobacteria</taxon>
        <taxon>Burkholderiales</taxon>
        <taxon>Oxalobacteraceae</taxon>
        <taxon>Collimonas</taxon>
    </lineage>
</organism>
<evidence type="ECO:0000313" key="14">
    <source>
        <dbReference type="Proteomes" id="UP001495910"/>
    </source>
</evidence>
<keyword evidence="7 11" id="KW-1133">Transmembrane helix</keyword>
<gene>
    <name evidence="13" type="ORF">V8G57_06260</name>
</gene>
<sequence length="191" mass="20003">MRLTLSPSGGQGFSLIELMITVAVVAILATVAVPAFSTWIQNTKIRSTAEALQNGMRLAKTEAVRRSRLVDFRLTADTPAKDAATSKTGSNWYVQQNSALLAADATDAAYNLYVQGSSLAGANANVTVAGDVDTLTFTSLGRLGNTGAASYKFDVANPGGDRALRIIVTQSGQIRMCDPKIALSNTTPTGC</sequence>
<dbReference type="Proteomes" id="UP001495910">
    <property type="component" value="Unassembled WGS sequence"/>
</dbReference>
<keyword evidence="14" id="KW-1185">Reference proteome</keyword>
<proteinExistence type="inferred from homology"/>
<dbReference type="InterPro" id="IPR022346">
    <property type="entry name" value="T2SS_GspH"/>
</dbReference>
<keyword evidence="4" id="KW-0488">Methylation</keyword>
<feature type="transmembrane region" description="Helical" evidence="11">
    <location>
        <begin position="12"/>
        <end position="36"/>
    </location>
</feature>
<name>A0ABU9PSK8_9BURK</name>
<evidence type="ECO:0000256" key="3">
    <source>
        <dbReference type="ARBA" id="ARBA00022475"/>
    </source>
</evidence>
<feature type="domain" description="General secretion pathway GspH" evidence="12">
    <location>
        <begin position="48"/>
        <end position="172"/>
    </location>
</feature>
<dbReference type="NCBIfam" id="TIGR02532">
    <property type="entry name" value="IV_pilin_GFxxxE"/>
    <property type="match status" value="1"/>
</dbReference>
<evidence type="ECO:0000256" key="8">
    <source>
        <dbReference type="ARBA" id="ARBA00023136"/>
    </source>
</evidence>
<evidence type="ECO:0000256" key="4">
    <source>
        <dbReference type="ARBA" id="ARBA00022481"/>
    </source>
</evidence>
<dbReference type="PROSITE" id="PS00409">
    <property type="entry name" value="PROKAR_NTER_METHYL"/>
    <property type="match status" value="1"/>
</dbReference>
<keyword evidence="8 11" id="KW-0472">Membrane</keyword>
<evidence type="ECO:0000256" key="9">
    <source>
        <dbReference type="ARBA" id="ARBA00025772"/>
    </source>
</evidence>
<dbReference type="InterPro" id="IPR045584">
    <property type="entry name" value="Pilin-like"/>
</dbReference>
<dbReference type="SUPFAM" id="SSF54523">
    <property type="entry name" value="Pili subunits"/>
    <property type="match status" value="1"/>
</dbReference>
<evidence type="ECO:0000259" key="12">
    <source>
        <dbReference type="Pfam" id="PF12019"/>
    </source>
</evidence>
<evidence type="ECO:0000313" key="13">
    <source>
        <dbReference type="EMBL" id="MEM4986989.1"/>
    </source>
</evidence>
<keyword evidence="6 11" id="KW-0812">Transmembrane</keyword>
<comment type="caution">
    <text evidence="13">The sequence shown here is derived from an EMBL/GenBank/DDBJ whole genome shotgun (WGS) entry which is preliminary data.</text>
</comment>
<keyword evidence="3" id="KW-1003">Cell membrane</keyword>
<protein>
    <recommendedName>
        <fullName evidence="2">Type II secretion system protein H</fullName>
    </recommendedName>
    <alternativeName>
        <fullName evidence="10">General secretion pathway protein H</fullName>
    </alternativeName>
</protein>
<evidence type="ECO:0000256" key="1">
    <source>
        <dbReference type="ARBA" id="ARBA00004377"/>
    </source>
</evidence>
<evidence type="ECO:0000256" key="7">
    <source>
        <dbReference type="ARBA" id="ARBA00022989"/>
    </source>
</evidence>
<evidence type="ECO:0000256" key="5">
    <source>
        <dbReference type="ARBA" id="ARBA00022519"/>
    </source>
</evidence>
<keyword evidence="5" id="KW-0997">Cell inner membrane</keyword>
<evidence type="ECO:0000256" key="11">
    <source>
        <dbReference type="SAM" id="Phobius"/>
    </source>
</evidence>
<evidence type="ECO:0000256" key="6">
    <source>
        <dbReference type="ARBA" id="ARBA00022692"/>
    </source>
</evidence>
<accession>A0ABU9PSK8</accession>
<dbReference type="InterPro" id="IPR012902">
    <property type="entry name" value="N_methyl_site"/>
</dbReference>